<keyword evidence="1" id="KW-0732">Signal</keyword>
<accession>K2PQ16</accession>
<dbReference type="PANTHER" id="PTHR30535">
    <property type="entry name" value="VITAMIN B12-BINDING PROTEIN"/>
    <property type="match status" value="1"/>
</dbReference>
<dbReference type="PANTHER" id="PTHR30535:SF34">
    <property type="entry name" value="MOLYBDATE-BINDING PROTEIN MOLA"/>
    <property type="match status" value="1"/>
</dbReference>
<dbReference type="InterPro" id="IPR050902">
    <property type="entry name" value="ABC_Transporter_SBP"/>
</dbReference>
<comment type="caution">
    <text evidence="3">The sequence shown here is derived from an EMBL/GenBank/DDBJ whole genome shotgun (WGS) entry which is preliminary data.</text>
</comment>
<evidence type="ECO:0000313" key="3">
    <source>
        <dbReference type="EMBL" id="EKF54655.1"/>
    </source>
</evidence>
<dbReference type="InterPro" id="IPR054828">
    <property type="entry name" value="Vit_B12_bind_prot"/>
</dbReference>
<dbReference type="Gene3D" id="3.40.50.1980">
    <property type="entry name" value="Nitrogenase molybdenum iron protein domain"/>
    <property type="match status" value="2"/>
</dbReference>
<evidence type="ECO:0000259" key="2">
    <source>
        <dbReference type="PROSITE" id="PS50983"/>
    </source>
</evidence>
<evidence type="ECO:0000313" key="4">
    <source>
        <dbReference type="Proteomes" id="UP000007364"/>
    </source>
</evidence>
<reference evidence="3 4" key="1">
    <citation type="journal article" date="2012" name="J. Bacteriol.">
        <title>Genome Sequence of Galbibacter marinum Type Strain ck-I2-15.</title>
        <authorList>
            <person name="Lai Q."/>
            <person name="Li C."/>
            <person name="Shao Z."/>
        </authorList>
    </citation>
    <scope>NUCLEOTIDE SEQUENCE [LARGE SCALE GENOMIC DNA]</scope>
    <source>
        <strain evidence="4">ck-I2-15</strain>
    </source>
</reference>
<dbReference type="InterPro" id="IPR002491">
    <property type="entry name" value="ABC_transptr_periplasmic_BD"/>
</dbReference>
<dbReference type="eggNOG" id="COG0614">
    <property type="taxonomic scope" value="Bacteria"/>
</dbReference>
<protein>
    <submittedName>
        <fullName evidence="3">ABC transporter periplasmic protein</fullName>
    </submittedName>
</protein>
<dbReference type="AlphaFoldDB" id="K2PQ16"/>
<organism evidence="3 4">
    <name type="scientific">Galbibacter marinus</name>
    <dbReference type="NCBI Taxonomy" id="555500"/>
    <lineage>
        <taxon>Bacteria</taxon>
        <taxon>Pseudomonadati</taxon>
        <taxon>Bacteroidota</taxon>
        <taxon>Flavobacteriia</taxon>
        <taxon>Flavobacteriales</taxon>
        <taxon>Flavobacteriaceae</taxon>
        <taxon>Galbibacter</taxon>
    </lineage>
</organism>
<name>K2PQ16_9FLAO</name>
<dbReference type="STRING" id="555500.I215_11309"/>
<dbReference type="Pfam" id="PF01497">
    <property type="entry name" value="Peripla_BP_2"/>
    <property type="match status" value="1"/>
</dbReference>
<proteinExistence type="predicted"/>
<keyword evidence="4" id="KW-1185">Reference proteome</keyword>
<gene>
    <name evidence="3" type="ORF">I215_11309</name>
</gene>
<evidence type="ECO:0000256" key="1">
    <source>
        <dbReference type="ARBA" id="ARBA00022729"/>
    </source>
</evidence>
<dbReference type="Proteomes" id="UP000007364">
    <property type="component" value="Unassembled WGS sequence"/>
</dbReference>
<feature type="domain" description="Fe/B12 periplasmic-binding" evidence="2">
    <location>
        <begin position="20"/>
        <end position="267"/>
    </location>
</feature>
<dbReference type="RefSeq" id="WP_008992101.1">
    <property type="nucleotide sequence ID" value="NZ_AMSG01000017.1"/>
</dbReference>
<dbReference type="PROSITE" id="PS50983">
    <property type="entry name" value="FE_B12_PBP"/>
    <property type="match status" value="1"/>
</dbReference>
<dbReference type="SUPFAM" id="SSF53807">
    <property type="entry name" value="Helical backbone' metal receptor"/>
    <property type="match status" value="1"/>
</dbReference>
<dbReference type="EMBL" id="AMSG01000017">
    <property type="protein sequence ID" value="EKF54655.1"/>
    <property type="molecule type" value="Genomic_DNA"/>
</dbReference>
<dbReference type="NCBIfam" id="NF038402">
    <property type="entry name" value="TroA_like"/>
    <property type="match status" value="1"/>
</dbReference>
<sequence length="269" mass="31123">MIPLVDQLGRHIDTSRAFKRVVCLVPSQTELLYDLGLEHLLVGITKFCVHPNHLRSNITVVGGTKNVHWETLKSLNPDIVLCNKEENTQQIVEQLEDFTQVHLADIYNLDDCYELIQQYGEIFKVARKAEFLIQQIKKKAKEYNSFLSGEPRQKVAYMIWKKPWMLAGGDTFINHMLEVAGYKNAFKNHSRYPEIELSDLHTSKIDLLFLSSEPYPFKEKHKEELAGVFPGTEIVLVDGEFFSWYGSRVSLALEYFKELKLQLKTKKAD</sequence>